<dbReference type="PRINTS" id="PR00320">
    <property type="entry name" value="GPROTEINBRPT"/>
</dbReference>
<name>A0A4R5B3T3_9ACTN</name>
<dbReference type="SMART" id="SM00320">
    <property type="entry name" value="WD40"/>
    <property type="match status" value="14"/>
</dbReference>
<feature type="repeat" description="WD" evidence="5">
    <location>
        <begin position="845"/>
        <end position="876"/>
    </location>
</feature>
<evidence type="ECO:0000313" key="10">
    <source>
        <dbReference type="Proteomes" id="UP000294513"/>
    </source>
</evidence>
<dbReference type="EMBL" id="SMKU01000181">
    <property type="protein sequence ID" value="TDD79200.1"/>
    <property type="molecule type" value="Genomic_DNA"/>
</dbReference>
<feature type="repeat" description="WD" evidence="5">
    <location>
        <begin position="761"/>
        <end position="802"/>
    </location>
</feature>
<dbReference type="SUPFAM" id="SSF48452">
    <property type="entry name" value="TPR-like"/>
    <property type="match status" value="1"/>
</dbReference>
<dbReference type="OrthoDB" id="414967at2"/>
<dbReference type="InterPro" id="IPR001867">
    <property type="entry name" value="OmpR/PhoB-type_DNA-bd"/>
</dbReference>
<keyword evidence="3" id="KW-0677">Repeat</keyword>
<dbReference type="PRINTS" id="PR00364">
    <property type="entry name" value="DISEASERSIST"/>
</dbReference>
<proteinExistence type="inferred from homology"/>
<keyword evidence="4 6" id="KW-0238">DNA-binding</keyword>
<dbReference type="Pfam" id="PF00931">
    <property type="entry name" value="NB-ARC"/>
    <property type="match status" value="1"/>
</dbReference>
<evidence type="ECO:0000256" key="2">
    <source>
        <dbReference type="ARBA" id="ARBA00022574"/>
    </source>
</evidence>
<evidence type="ECO:0000256" key="3">
    <source>
        <dbReference type="ARBA" id="ARBA00022737"/>
    </source>
</evidence>
<feature type="repeat" description="WD" evidence="5">
    <location>
        <begin position="803"/>
        <end position="844"/>
    </location>
</feature>
<dbReference type="SUPFAM" id="SSF46894">
    <property type="entry name" value="C-terminal effector domain of the bipartite response regulators"/>
    <property type="match status" value="1"/>
</dbReference>
<dbReference type="SUPFAM" id="SSF50978">
    <property type="entry name" value="WD40 repeat-like"/>
    <property type="match status" value="1"/>
</dbReference>
<dbReference type="SMART" id="SM00862">
    <property type="entry name" value="Trans_reg_C"/>
    <property type="match status" value="1"/>
</dbReference>
<dbReference type="InterPro" id="IPR011047">
    <property type="entry name" value="Quinoprotein_ADH-like_sf"/>
</dbReference>
<dbReference type="InterPro" id="IPR027417">
    <property type="entry name" value="P-loop_NTPase"/>
</dbReference>
<dbReference type="GO" id="GO:0003677">
    <property type="term" value="F:DNA binding"/>
    <property type="evidence" value="ECO:0007669"/>
    <property type="project" value="UniProtKB-UniRule"/>
</dbReference>
<dbReference type="GO" id="GO:0043531">
    <property type="term" value="F:ADP binding"/>
    <property type="evidence" value="ECO:0007669"/>
    <property type="project" value="InterPro"/>
</dbReference>
<dbReference type="InterPro" id="IPR036322">
    <property type="entry name" value="WD40_repeat_dom_sf"/>
</dbReference>
<dbReference type="Gene3D" id="1.10.10.10">
    <property type="entry name" value="Winged helix-like DNA-binding domain superfamily/Winged helix DNA-binding domain"/>
    <property type="match status" value="2"/>
</dbReference>
<dbReference type="PROSITE" id="PS50294">
    <property type="entry name" value="WD_REPEATS_REGION"/>
    <property type="match status" value="10"/>
</dbReference>
<dbReference type="CDD" id="cd00383">
    <property type="entry name" value="trans_reg_C"/>
    <property type="match status" value="1"/>
</dbReference>
<evidence type="ECO:0000256" key="5">
    <source>
        <dbReference type="PROSITE-ProRule" id="PRU00221"/>
    </source>
</evidence>
<dbReference type="SUPFAM" id="SSF50998">
    <property type="entry name" value="Quinoprotein alcohol dehydrogenase-like"/>
    <property type="match status" value="1"/>
</dbReference>
<gene>
    <name evidence="9" type="ORF">E1298_28280</name>
</gene>
<dbReference type="SMART" id="SM01043">
    <property type="entry name" value="BTAD"/>
    <property type="match status" value="1"/>
</dbReference>
<dbReference type="PROSITE" id="PS00678">
    <property type="entry name" value="WD_REPEATS_1"/>
    <property type="match status" value="4"/>
</dbReference>
<feature type="repeat" description="WD" evidence="5">
    <location>
        <begin position="1186"/>
        <end position="1219"/>
    </location>
</feature>
<dbReference type="Pfam" id="PF03704">
    <property type="entry name" value="BTAD"/>
    <property type="match status" value="1"/>
</dbReference>
<organism evidence="9 10">
    <name type="scientific">Actinomadura rubrisoli</name>
    <dbReference type="NCBI Taxonomy" id="2530368"/>
    <lineage>
        <taxon>Bacteria</taxon>
        <taxon>Bacillati</taxon>
        <taxon>Actinomycetota</taxon>
        <taxon>Actinomycetes</taxon>
        <taxon>Streptosporangiales</taxon>
        <taxon>Thermomonosporaceae</taxon>
        <taxon>Actinomadura</taxon>
    </lineage>
</organism>
<dbReference type="GO" id="GO:0005829">
    <property type="term" value="C:cytosol"/>
    <property type="evidence" value="ECO:0007669"/>
    <property type="project" value="UniProtKB-ARBA"/>
</dbReference>
<dbReference type="InterPro" id="IPR011990">
    <property type="entry name" value="TPR-like_helical_dom_sf"/>
</dbReference>
<feature type="repeat" description="WD" evidence="5">
    <location>
        <begin position="1137"/>
        <end position="1178"/>
    </location>
</feature>
<evidence type="ECO:0000313" key="9">
    <source>
        <dbReference type="EMBL" id="TDD79200.1"/>
    </source>
</evidence>
<dbReference type="Pfam" id="PF00400">
    <property type="entry name" value="WD40"/>
    <property type="match status" value="13"/>
</dbReference>
<dbReference type="GO" id="GO:0006355">
    <property type="term" value="P:regulation of DNA-templated transcription"/>
    <property type="evidence" value="ECO:0007669"/>
    <property type="project" value="InterPro"/>
</dbReference>
<dbReference type="InterPro" id="IPR002182">
    <property type="entry name" value="NB-ARC"/>
</dbReference>
<dbReference type="PANTHER" id="PTHR22847">
    <property type="entry name" value="WD40 REPEAT PROTEIN"/>
    <property type="match status" value="1"/>
</dbReference>
<comment type="caution">
    <text evidence="9">The sequence shown here is derived from an EMBL/GenBank/DDBJ whole genome shotgun (WGS) entry which is preliminary data.</text>
</comment>
<dbReference type="Gene3D" id="1.25.40.370">
    <property type="match status" value="1"/>
</dbReference>
<dbReference type="Gene3D" id="1.25.40.10">
    <property type="entry name" value="Tetratricopeptide repeat domain"/>
    <property type="match status" value="1"/>
</dbReference>
<dbReference type="PROSITE" id="PS51755">
    <property type="entry name" value="OMPR_PHOB"/>
    <property type="match status" value="1"/>
</dbReference>
<feature type="repeat" description="WD" evidence="5">
    <location>
        <begin position="929"/>
        <end position="970"/>
    </location>
</feature>
<accession>A0A4R5B3T3</accession>
<evidence type="ECO:0000259" key="8">
    <source>
        <dbReference type="PROSITE" id="PS51755"/>
    </source>
</evidence>
<dbReference type="InterPro" id="IPR036388">
    <property type="entry name" value="WH-like_DNA-bd_sf"/>
</dbReference>
<dbReference type="InterPro" id="IPR020472">
    <property type="entry name" value="WD40_PAC1"/>
</dbReference>
<evidence type="ECO:0000256" key="1">
    <source>
        <dbReference type="ARBA" id="ARBA00005820"/>
    </source>
</evidence>
<comment type="similarity">
    <text evidence="1">Belongs to the AfsR/DnrI/RedD regulatory family.</text>
</comment>
<dbReference type="GO" id="GO:0000160">
    <property type="term" value="P:phosphorelay signal transduction system"/>
    <property type="evidence" value="ECO:0007669"/>
    <property type="project" value="InterPro"/>
</dbReference>
<dbReference type="Proteomes" id="UP000294513">
    <property type="component" value="Unassembled WGS sequence"/>
</dbReference>
<reference evidence="9 10" key="1">
    <citation type="submission" date="2019-03" db="EMBL/GenBank/DDBJ databases">
        <title>Draft genome sequences of novel Actinobacteria.</title>
        <authorList>
            <person name="Sahin N."/>
            <person name="Ay H."/>
            <person name="Saygin H."/>
        </authorList>
    </citation>
    <scope>NUCLEOTIDE SEQUENCE [LARGE SCALE GENOMIC DNA]</scope>
    <source>
        <strain evidence="9 10">H3C3</strain>
    </source>
</reference>
<dbReference type="InterPro" id="IPR015943">
    <property type="entry name" value="WD40/YVTN_repeat-like_dom_sf"/>
</dbReference>
<feature type="repeat" description="WD" evidence="5">
    <location>
        <begin position="887"/>
        <end position="928"/>
    </location>
</feature>
<dbReference type="PROSITE" id="PS50082">
    <property type="entry name" value="WD_REPEATS_2"/>
    <property type="match status" value="12"/>
</dbReference>
<dbReference type="Gene3D" id="3.40.50.300">
    <property type="entry name" value="P-loop containing nucleotide triphosphate hydrolases"/>
    <property type="match status" value="1"/>
</dbReference>
<feature type="region of interest" description="Disordered" evidence="7">
    <location>
        <begin position="258"/>
        <end position="286"/>
    </location>
</feature>
<keyword evidence="2 5" id="KW-0853">WD repeat</keyword>
<dbReference type="InterPro" id="IPR016032">
    <property type="entry name" value="Sig_transdc_resp-reg_C-effctor"/>
</dbReference>
<sequence length="1390" mass="148180">MEFGILGPLTVHIDGRAVDLGGRLQRKVLAVLLARRGEAVSRRDLISAVWAEDAVAFDSWELDERKRPILQTYIARLRSATAATGGPKVIVTEGTAYRIRVPDEALDETRFQRLAGDGHAALDAGDAAAAAACLTEALGLWRGPPLGELSEEPFARQLVERLDALHADAVEAKIEADLRLDRHHELIADADLRRWVRAWPENERIRAGIASALARCGQKVAAIELCRDGLAHLREHQGIESRVLTALLDDLLNEAAPAAGPAQRRRPGPEQLLMVPSSTGHVVSREEPAQELADRLRETEGGLVAAVGGGGFGKTTLVLEACHRPDVRDLYPDGIFWVTVGEGADDYAIASKINDLSAHLSGTRPALSDPLQAGFHLARLLGERRFLLVVDDIWYLHQLVPFMQGAQRCTRVITTRNRAALPDGARLVSVDAMAPSEAGQMLTYGLPELGPGRLADLAALTGGWPLLVTLVNSQLRRLVREQGMTADDAAAEVVAELRTAGPTALDIASPAGRRQAVESTVRASLAMLDAGDPSLSRVERFLELAVFAGQADIPRRALEILWARTAGWDTVRVRRFCEELTAMSLVQSYSTRPPGLRLHDLMQSYLRHALGPERLTRLHAEILAGYRERLGFPGGASRWAEAPAEEAYLWNRLAHHLREAGLHDELDQAVTDLRYAARKIANTDTVAYEADLSFARSPAAATLRDLIGQSGHLLRPDDPVDVIEATLASRAPGLVRSARRPSLTVDGPQPDQANAMLHRVLSGNAGAVYSVRFSPDGSTLASAGEDGLVRLWDPETGRLRHALAAGGERINRVVFSPSGQVIAAAGADGTARLWDVASGSPLFSFAGHQAEVTALVFHPDGHFVASAAANGTVRVWAAGSGWVIRKPTGHAGAVWRVEFSPDGACLASAGDDGRVRVWDVATGEIQQILDAPHGPVQSIAFSADARRLVAATRNGVLTVWDVPTGALLDTLPGHANWVRSVTFSPDDRLIASASWSGTVNVWDAAKRDRLHALRGRLRSAEVAVFSPDGSILAAAGDGAVHLWNPRTGRLRARLPGHAKNVADLDFSPDGSRLASAGSDGTVRLWRSAIEALTDAPPKLEEDALLCVAGAPSGPFLATGGLNGDVRLHSEGPEGRVLGVHRGRVHSVAFSADGRELASGGADGRLAVWPMDPGAPSSVLAELGVAVRAVAYAPDGRLASAGHDGILRIWDTRAAKAIGAWSTGAEQITAVAWSPDGRHIVSAGTDGIIRIQNSVTGVAARTLAAFAPMLNALAYDPSGTLLAASGPDGVVRLWRLPDGERRHLTGHRSSVEAVAFNPRSAHLAVADQDGTVRVWSVATTEILGGIRVDDALFGLTWTTPTRLAGVGRRGMYAFRTEGLPPPSARPATGHR</sequence>
<dbReference type="InterPro" id="IPR001680">
    <property type="entry name" value="WD40_rpt"/>
</dbReference>
<dbReference type="CDD" id="cd15831">
    <property type="entry name" value="BTAD"/>
    <property type="match status" value="1"/>
</dbReference>
<feature type="domain" description="OmpR/PhoB-type" evidence="8">
    <location>
        <begin position="1"/>
        <end position="101"/>
    </location>
</feature>
<feature type="DNA-binding region" description="OmpR/PhoB-type" evidence="6">
    <location>
        <begin position="1"/>
        <end position="101"/>
    </location>
</feature>
<dbReference type="PANTHER" id="PTHR22847:SF637">
    <property type="entry name" value="WD REPEAT DOMAIN 5B"/>
    <property type="match status" value="1"/>
</dbReference>
<evidence type="ECO:0000256" key="6">
    <source>
        <dbReference type="PROSITE-ProRule" id="PRU01091"/>
    </source>
</evidence>
<dbReference type="Gene3D" id="2.130.10.10">
    <property type="entry name" value="YVTN repeat-like/Quinoprotein amine dehydrogenase"/>
    <property type="match status" value="5"/>
</dbReference>
<dbReference type="InterPro" id="IPR019775">
    <property type="entry name" value="WD40_repeat_CS"/>
</dbReference>
<feature type="repeat" description="WD" evidence="5">
    <location>
        <begin position="971"/>
        <end position="1012"/>
    </location>
</feature>
<feature type="repeat" description="WD" evidence="5">
    <location>
        <begin position="1220"/>
        <end position="1261"/>
    </location>
</feature>
<dbReference type="InterPro" id="IPR005158">
    <property type="entry name" value="BTAD"/>
</dbReference>
<feature type="repeat" description="WD" evidence="5">
    <location>
        <begin position="1262"/>
        <end position="1303"/>
    </location>
</feature>
<evidence type="ECO:0000256" key="4">
    <source>
        <dbReference type="ARBA" id="ARBA00023125"/>
    </source>
</evidence>
<protein>
    <recommendedName>
        <fullName evidence="8">OmpR/PhoB-type domain-containing protein</fullName>
    </recommendedName>
</protein>
<dbReference type="CDD" id="cd00200">
    <property type="entry name" value="WD40"/>
    <property type="match status" value="2"/>
</dbReference>
<dbReference type="SUPFAM" id="SSF52540">
    <property type="entry name" value="P-loop containing nucleoside triphosphate hydrolases"/>
    <property type="match status" value="1"/>
</dbReference>
<feature type="repeat" description="WD" evidence="5">
    <location>
        <begin position="1054"/>
        <end position="1085"/>
    </location>
</feature>
<evidence type="ECO:0000256" key="7">
    <source>
        <dbReference type="SAM" id="MobiDB-lite"/>
    </source>
</evidence>
<dbReference type="RefSeq" id="WP_131898546.1">
    <property type="nucleotide sequence ID" value="NZ_SMKU01000181.1"/>
</dbReference>
<feature type="repeat" description="WD" evidence="5">
    <location>
        <begin position="1303"/>
        <end position="1344"/>
    </location>
</feature>
<keyword evidence="10" id="KW-1185">Reference proteome</keyword>